<name>A0A1Y2I0Z0_9FUNG</name>
<dbReference type="GO" id="GO:0008270">
    <property type="term" value="F:zinc ion binding"/>
    <property type="evidence" value="ECO:0007669"/>
    <property type="project" value="UniProtKB-KW"/>
</dbReference>
<keyword evidence="1" id="KW-0479">Metal-binding</keyword>
<keyword evidence="1" id="KW-0863">Zinc-finger</keyword>
<dbReference type="STRING" id="765915.A0A1Y2I0Z0"/>
<sequence>MSNAMDVDAPASPFMAWVGPIPHSVNQDAALEHLKRKYKSTAIAGEQLVNGSRFYKAIFGNQQDVASAIDQSPRFFRGQFLHVVGDVQDWASKLTDKDVLVQVLCGYSAVRQLGSLVAKGQALLVDNSRARSFSRVIWRYETKQDAMDAVALGELASNGHELRFFPGSAKLCYSCGERGHVKLACPSRSAMAKVLPPSSRSCASAPTRGGFSYADVAKQAVDKVDTLDKDLRGKIDDLADKIMAMHGQMAKFMADQEALL</sequence>
<protein>
    <recommendedName>
        <fullName evidence="2">CCHC-type domain-containing protein</fullName>
    </recommendedName>
</protein>
<gene>
    <name evidence="3" type="ORF">BCR44DRAFT_46190</name>
</gene>
<keyword evidence="1" id="KW-0862">Zinc</keyword>
<dbReference type="GO" id="GO:0003676">
    <property type="term" value="F:nucleic acid binding"/>
    <property type="evidence" value="ECO:0007669"/>
    <property type="project" value="InterPro"/>
</dbReference>
<evidence type="ECO:0000256" key="1">
    <source>
        <dbReference type="PROSITE-ProRule" id="PRU00047"/>
    </source>
</evidence>
<organism evidence="3 4">
    <name type="scientific">Catenaria anguillulae PL171</name>
    <dbReference type="NCBI Taxonomy" id="765915"/>
    <lineage>
        <taxon>Eukaryota</taxon>
        <taxon>Fungi</taxon>
        <taxon>Fungi incertae sedis</taxon>
        <taxon>Blastocladiomycota</taxon>
        <taxon>Blastocladiomycetes</taxon>
        <taxon>Blastocladiales</taxon>
        <taxon>Catenariaceae</taxon>
        <taxon>Catenaria</taxon>
    </lineage>
</organism>
<proteinExistence type="predicted"/>
<dbReference type="PROSITE" id="PS50158">
    <property type="entry name" value="ZF_CCHC"/>
    <property type="match status" value="1"/>
</dbReference>
<dbReference type="SUPFAM" id="SSF57756">
    <property type="entry name" value="Retrovirus zinc finger-like domains"/>
    <property type="match status" value="1"/>
</dbReference>
<evidence type="ECO:0000259" key="2">
    <source>
        <dbReference type="PROSITE" id="PS50158"/>
    </source>
</evidence>
<dbReference type="InterPro" id="IPR001878">
    <property type="entry name" value="Znf_CCHC"/>
</dbReference>
<feature type="domain" description="CCHC-type" evidence="2">
    <location>
        <begin position="172"/>
        <end position="187"/>
    </location>
</feature>
<keyword evidence="4" id="KW-1185">Reference proteome</keyword>
<evidence type="ECO:0000313" key="4">
    <source>
        <dbReference type="Proteomes" id="UP000193411"/>
    </source>
</evidence>
<evidence type="ECO:0000313" key="3">
    <source>
        <dbReference type="EMBL" id="ORZ39062.1"/>
    </source>
</evidence>
<dbReference type="Proteomes" id="UP000193411">
    <property type="component" value="Unassembled WGS sequence"/>
</dbReference>
<dbReference type="EMBL" id="MCFL01000006">
    <property type="protein sequence ID" value="ORZ39062.1"/>
    <property type="molecule type" value="Genomic_DNA"/>
</dbReference>
<dbReference type="InterPro" id="IPR036875">
    <property type="entry name" value="Znf_CCHC_sf"/>
</dbReference>
<reference evidence="3 4" key="1">
    <citation type="submission" date="2016-07" db="EMBL/GenBank/DDBJ databases">
        <title>Pervasive Adenine N6-methylation of Active Genes in Fungi.</title>
        <authorList>
            <consortium name="DOE Joint Genome Institute"/>
            <person name="Mondo S.J."/>
            <person name="Dannebaum R.O."/>
            <person name="Kuo R.C."/>
            <person name="Labutti K."/>
            <person name="Haridas S."/>
            <person name="Kuo A."/>
            <person name="Salamov A."/>
            <person name="Ahrendt S.R."/>
            <person name="Lipzen A."/>
            <person name="Sullivan W."/>
            <person name="Andreopoulos W.B."/>
            <person name="Clum A."/>
            <person name="Lindquist E."/>
            <person name="Daum C."/>
            <person name="Ramamoorthy G.K."/>
            <person name="Gryganskyi A."/>
            <person name="Culley D."/>
            <person name="Magnuson J.K."/>
            <person name="James T.Y."/>
            <person name="O'Malley M.A."/>
            <person name="Stajich J.E."/>
            <person name="Spatafora J.W."/>
            <person name="Visel A."/>
            <person name="Grigoriev I.V."/>
        </authorList>
    </citation>
    <scope>NUCLEOTIDE SEQUENCE [LARGE SCALE GENOMIC DNA]</scope>
    <source>
        <strain evidence="3 4">PL171</strain>
    </source>
</reference>
<dbReference type="AlphaFoldDB" id="A0A1Y2I0Z0"/>
<accession>A0A1Y2I0Z0</accession>
<feature type="non-terminal residue" evidence="3">
    <location>
        <position position="260"/>
    </location>
</feature>
<comment type="caution">
    <text evidence="3">The sequence shown here is derived from an EMBL/GenBank/DDBJ whole genome shotgun (WGS) entry which is preliminary data.</text>
</comment>